<dbReference type="AlphaFoldDB" id="A0A6M4NQ24"/>
<geneLocation type="plasmid" evidence="1">
    <name>p717068-IMP</name>
</geneLocation>
<name>A0A6M4NQ24_AERCA</name>
<organism evidence="1">
    <name type="scientific">Aeromonas caviae</name>
    <name type="common">Aeromonas punctata</name>
    <dbReference type="NCBI Taxonomy" id="648"/>
    <lineage>
        <taxon>Bacteria</taxon>
        <taxon>Pseudomonadati</taxon>
        <taxon>Pseudomonadota</taxon>
        <taxon>Gammaproteobacteria</taxon>
        <taxon>Aeromonadales</taxon>
        <taxon>Aeromonadaceae</taxon>
        <taxon>Aeromonas</taxon>
    </lineage>
</organism>
<keyword evidence="1" id="KW-0614">Plasmid</keyword>
<sequence>MNTFAVIGNRLPAGYEPLLAKLLTALHARGMTMRTHKGELGDLAMELFPGGKFSFWPSLDQTGTIYHVDPRSADLSKSLIRTVPGFTKAPADTKALAMAVGAAVMGLDGKTGSRFVVTLEDGDLSKKVPWFVASKLGFKVHNITDRNQLSELLCKLKS</sequence>
<protein>
    <submittedName>
        <fullName evidence="1">Uncharacterized protein</fullName>
    </submittedName>
</protein>
<reference evidence="1" key="1">
    <citation type="submission" date="2019-10" db="EMBL/GenBank/DDBJ databases">
        <authorList>
            <person name="Zhou D."/>
            <person name="Cheng Q."/>
        </authorList>
    </citation>
    <scope>NUCLEOTIDE SEQUENCE</scope>
    <source>
        <strain evidence="1">1507-17068</strain>
        <plasmid evidence="1">p717068-IMP</plasmid>
    </source>
</reference>
<dbReference type="RefSeq" id="WP_181715849.1">
    <property type="nucleotide sequence ID" value="NZ_CP091177.1"/>
</dbReference>
<accession>A0A6M4NQ24</accession>
<proteinExistence type="predicted"/>
<evidence type="ECO:0000313" key="1">
    <source>
        <dbReference type="EMBL" id="QJR99841.1"/>
    </source>
</evidence>
<dbReference type="EMBL" id="MN629346">
    <property type="protein sequence ID" value="QJR99841.1"/>
    <property type="molecule type" value="Genomic_DNA"/>
</dbReference>